<evidence type="ECO:0000256" key="7">
    <source>
        <dbReference type="ARBA" id="ARBA00023157"/>
    </source>
</evidence>
<dbReference type="Proteomes" id="UP001432216">
    <property type="component" value="Chromosome 10"/>
</dbReference>
<protein>
    <recommendedName>
        <fullName evidence="9">MRH domain-containing protein</fullName>
    </recommendedName>
</protein>
<keyword evidence="2" id="KW-0813">Transport</keyword>
<evidence type="ECO:0000256" key="6">
    <source>
        <dbReference type="ARBA" id="ARBA00023136"/>
    </source>
</evidence>
<evidence type="ECO:0000313" key="10">
    <source>
        <dbReference type="EMBL" id="WVO24117.1"/>
    </source>
</evidence>
<dbReference type="Pfam" id="PF00878">
    <property type="entry name" value="CIMR"/>
    <property type="match status" value="1"/>
</dbReference>
<dbReference type="InterPro" id="IPR000479">
    <property type="entry name" value="CIMR_rpt"/>
</dbReference>
<dbReference type="GeneID" id="89992251"/>
<dbReference type="PROSITE" id="PS51914">
    <property type="entry name" value="MRH"/>
    <property type="match status" value="1"/>
</dbReference>
<dbReference type="PANTHER" id="PTHR15071:SF0">
    <property type="entry name" value="MANNOSE 6-PHOSPHATE RECEPTOR-LIKE PROTEIN 1"/>
    <property type="match status" value="1"/>
</dbReference>
<keyword evidence="7" id="KW-1015">Disulfide bond</keyword>
<evidence type="ECO:0000256" key="8">
    <source>
        <dbReference type="SAM" id="MobiDB-lite"/>
    </source>
</evidence>
<feature type="compositionally biased region" description="Polar residues" evidence="8">
    <location>
        <begin position="227"/>
        <end position="239"/>
    </location>
</feature>
<dbReference type="InterPro" id="IPR044865">
    <property type="entry name" value="MRH_dom"/>
</dbReference>
<dbReference type="InterPro" id="IPR009011">
    <property type="entry name" value="Man6P_isomerase_rcpt-bd_dom_sf"/>
</dbReference>
<dbReference type="Gene3D" id="2.70.130.10">
    <property type="entry name" value="Mannose-6-phosphate receptor binding domain"/>
    <property type="match status" value="1"/>
</dbReference>
<gene>
    <name evidence="10" type="ORF">IAS62_005481</name>
</gene>
<dbReference type="SUPFAM" id="SSF50911">
    <property type="entry name" value="Mannose 6-phosphate receptor domain"/>
    <property type="match status" value="1"/>
</dbReference>
<accession>A0ABZ2B0D7</accession>
<evidence type="ECO:0000256" key="3">
    <source>
        <dbReference type="ARBA" id="ARBA00022692"/>
    </source>
</evidence>
<evidence type="ECO:0000256" key="4">
    <source>
        <dbReference type="ARBA" id="ARBA00022729"/>
    </source>
</evidence>
<keyword evidence="11" id="KW-1185">Reference proteome</keyword>
<organism evidence="10 11">
    <name type="scientific">Cryptococcus decagattii</name>
    <dbReference type="NCBI Taxonomy" id="1859122"/>
    <lineage>
        <taxon>Eukaryota</taxon>
        <taxon>Fungi</taxon>
        <taxon>Dikarya</taxon>
        <taxon>Basidiomycota</taxon>
        <taxon>Agaricomycotina</taxon>
        <taxon>Tremellomycetes</taxon>
        <taxon>Tremellales</taxon>
        <taxon>Cryptococcaceae</taxon>
        <taxon>Cryptococcus</taxon>
        <taxon>Cryptococcus gattii species complex</taxon>
    </lineage>
</organism>
<feature type="domain" description="MRH" evidence="9">
    <location>
        <begin position="4"/>
        <end position="149"/>
    </location>
</feature>
<evidence type="ECO:0000313" key="11">
    <source>
        <dbReference type="Proteomes" id="UP001432216"/>
    </source>
</evidence>
<dbReference type="RefSeq" id="XP_064723356.1">
    <property type="nucleotide sequence ID" value="XM_064867284.1"/>
</dbReference>
<reference evidence="10 11" key="1">
    <citation type="submission" date="2024-01" db="EMBL/GenBank/DDBJ databases">
        <title>Comparative genomics of Cryptococcus and Kwoniella reveals pathogenesis evolution and contrasting modes of karyotype evolution via chromosome fusion or intercentromeric recombination.</title>
        <authorList>
            <person name="Coelho M.A."/>
            <person name="David-Palma M."/>
            <person name="Shea T."/>
            <person name="Bowers K."/>
            <person name="McGinley-Smith S."/>
            <person name="Mohammad A.W."/>
            <person name="Gnirke A."/>
            <person name="Yurkov A.M."/>
            <person name="Nowrousian M."/>
            <person name="Sun S."/>
            <person name="Cuomo C.A."/>
            <person name="Heitman J."/>
        </authorList>
    </citation>
    <scope>NUCLEOTIDE SEQUENCE [LARGE SCALE GENOMIC DNA]</scope>
    <source>
        <strain evidence="10 11">7685027</strain>
    </source>
</reference>
<keyword evidence="4" id="KW-0732">Signal</keyword>
<name>A0ABZ2B0D7_9TREE</name>
<proteinExistence type="predicted"/>
<keyword evidence="5" id="KW-1133">Transmembrane helix</keyword>
<evidence type="ECO:0000256" key="2">
    <source>
        <dbReference type="ARBA" id="ARBA00022448"/>
    </source>
</evidence>
<evidence type="ECO:0000256" key="5">
    <source>
        <dbReference type="ARBA" id="ARBA00022989"/>
    </source>
</evidence>
<sequence length="259" mass="28454">MEANPCTLTLEDGTHYDLTQLASSKADYVAQVGDTTYSLNVCRSVVSELYKLDDPDKVGGFVRQADGDFSLGNVNTNLTLSPMTNEPMIIMTGGSSCPGKQDQTASTAIRFICSPSDFNAGKPILVASLPLQDPCQFFFEWNTHLACPTNPKRELETSHYYIAFGAILTSRNSGEQSRPSWGSWRRRSNRSAGYDRVRAEEHDEEEEGFAARFSLEGSDGDAEDITSESNVWRSHQQGQAEDRGKGKGKVGVHEGLINI</sequence>
<evidence type="ECO:0000256" key="1">
    <source>
        <dbReference type="ARBA" id="ARBA00004308"/>
    </source>
</evidence>
<dbReference type="EMBL" id="CP143815">
    <property type="protein sequence ID" value="WVO24117.1"/>
    <property type="molecule type" value="Genomic_DNA"/>
</dbReference>
<comment type="subcellular location">
    <subcellularLocation>
        <location evidence="1">Endomembrane system</location>
    </subcellularLocation>
</comment>
<evidence type="ECO:0000259" key="9">
    <source>
        <dbReference type="PROSITE" id="PS51914"/>
    </source>
</evidence>
<keyword evidence="3" id="KW-0812">Transmembrane</keyword>
<feature type="region of interest" description="Disordered" evidence="8">
    <location>
        <begin position="192"/>
        <end position="254"/>
    </location>
</feature>
<dbReference type="PANTHER" id="PTHR15071">
    <property type="entry name" value="MANNOSE-6-PHOSPHATE RECEPTOR FAMILY MEMBER"/>
    <property type="match status" value="1"/>
</dbReference>
<keyword evidence="6" id="KW-0472">Membrane</keyword>